<dbReference type="OrthoDB" id="10254686at2759"/>
<gene>
    <name evidence="7" type="ORF">X975_03368</name>
</gene>
<dbReference type="SUPFAM" id="SSF48403">
    <property type="entry name" value="Ankyrin repeat"/>
    <property type="match status" value="1"/>
</dbReference>
<proteinExistence type="predicted"/>
<evidence type="ECO:0000256" key="6">
    <source>
        <dbReference type="ARBA" id="ARBA00023298"/>
    </source>
</evidence>
<evidence type="ECO:0000256" key="3">
    <source>
        <dbReference type="ARBA" id="ARBA00022537"/>
    </source>
</evidence>
<dbReference type="GO" id="GO:0006887">
    <property type="term" value="P:exocytosis"/>
    <property type="evidence" value="ECO:0007669"/>
    <property type="project" value="UniProtKB-KW"/>
</dbReference>
<evidence type="ECO:0000256" key="2">
    <source>
        <dbReference type="ARBA" id="ARBA00022483"/>
    </source>
</evidence>
<organism evidence="7 8">
    <name type="scientific">Stegodyphus mimosarum</name>
    <name type="common">African social velvet spider</name>
    <dbReference type="NCBI Taxonomy" id="407821"/>
    <lineage>
        <taxon>Eukaryota</taxon>
        <taxon>Metazoa</taxon>
        <taxon>Ecdysozoa</taxon>
        <taxon>Arthropoda</taxon>
        <taxon>Chelicerata</taxon>
        <taxon>Arachnida</taxon>
        <taxon>Araneae</taxon>
        <taxon>Araneomorphae</taxon>
        <taxon>Entelegynae</taxon>
        <taxon>Eresoidea</taxon>
        <taxon>Eresidae</taxon>
        <taxon>Stegodyphus</taxon>
    </lineage>
</organism>
<dbReference type="GO" id="GO:0044218">
    <property type="term" value="C:other organism cell membrane"/>
    <property type="evidence" value="ECO:0007669"/>
    <property type="project" value="UniProtKB-KW"/>
</dbReference>
<reference evidence="7 8" key="1">
    <citation type="submission" date="2013-11" db="EMBL/GenBank/DDBJ databases">
        <title>Genome sequencing of Stegodyphus mimosarum.</title>
        <authorList>
            <person name="Bechsgaard J."/>
        </authorList>
    </citation>
    <scope>NUCLEOTIDE SEQUENCE [LARGE SCALE GENOMIC DNA]</scope>
</reference>
<keyword evidence="4" id="KW-0528">Neurotoxin</keyword>
<evidence type="ECO:0000313" key="8">
    <source>
        <dbReference type="Proteomes" id="UP000054359"/>
    </source>
</evidence>
<dbReference type="Gene3D" id="1.25.40.20">
    <property type="entry name" value="Ankyrin repeat-containing domain"/>
    <property type="match status" value="1"/>
</dbReference>
<keyword evidence="3" id="KW-1052">Target cell membrane</keyword>
<keyword evidence="2" id="KW-0268">Exocytosis</keyword>
<dbReference type="Proteomes" id="UP000054359">
    <property type="component" value="Unassembled WGS sequence"/>
</dbReference>
<comment type="subcellular location">
    <subcellularLocation>
        <location evidence="1">Target cell membrane</location>
    </subcellularLocation>
</comment>
<keyword evidence="5" id="KW-0800">Toxin</keyword>
<dbReference type="InterPro" id="IPR036770">
    <property type="entry name" value="Ankyrin_rpt-contain_sf"/>
</dbReference>
<dbReference type="AlphaFoldDB" id="A0A087UI72"/>
<keyword evidence="6" id="KW-0472">Membrane</keyword>
<keyword evidence="8" id="KW-1185">Reference proteome</keyword>
<dbReference type="GO" id="GO:0044231">
    <property type="term" value="C:host cell presynaptic membrane"/>
    <property type="evidence" value="ECO:0007669"/>
    <property type="project" value="UniProtKB-KW"/>
</dbReference>
<evidence type="ECO:0000256" key="1">
    <source>
        <dbReference type="ARBA" id="ARBA00004175"/>
    </source>
</evidence>
<dbReference type="InterPro" id="IPR002110">
    <property type="entry name" value="Ankyrin_rpt"/>
</dbReference>
<evidence type="ECO:0000256" key="5">
    <source>
        <dbReference type="ARBA" id="ARBA00023028"/>
    </source>
</evidence>
<feature type="non-terminal residue" evidence="7">
    <location>
        <position position="316"/>
    </location>
</feature>
<dbReference type="Pfam" id="PF12796">
    <property type="entry name" value="Ank_2"/>
    <property type="match status" value="1"/>
</dbReference>
<evidence type="ECO:0000313" key="7">
    <source>
        <dbReference type="EMBL" id="KFM77061.1"/>
    </source>
</evidence>
<accession>A0A087UI72</accession>
<keyword evidence="5" id="KW-0638">Presynaptic neurotoxin</keyword>
<evidence type="ECO:0000256" key="4">
    <source>
        <dbReference type="ARBA" id="ARBA00022699"/>
    </source>
</evidence>
<dbReference type="OMA" id="ASYGHHE"/>
<protein>
    <submittedName>
        <fullName evidence="7">Uncharacterized protein</fullName>
    </submittedName>
</protein>
<sequence length="316" mass="35909">MYAASYGHHEVISVFISVFRNDIKSLQLNKRNNDGFTALHLAVRNRHDICARILTKEAQFFPSAIEVFPDPKDLDREPTPSDMEMKLDRRHEIMHSEWKKKSSISKSDEKHSTGTMTIDLDSADLTNDCTLSVLECSVGDLPIWNYTHPFGLQTNKATQVISVERLREVLAEGLPECQGNEELNEDIDEIDKPDEWPAIPMQLKSSSHKLLEPLMPIENANPLTSNAYHRKCLKQTRNASGLRIKLRDTQKPSNHIKNNYTAEEVEKIVSGSAIRSLQLNRKRQSANNNEMVNNLLPIIPCTKDNASLPPVRYSLQ</sequence>
<dbReference type="EMBL" id="KK119910">
    <property type="protein sequence ID" value="KFM77061.1"/>
    <property type="molecule type" value="Genomic_DNA"/>
</dbReference>
<keyword evidence="6" id="KW-1053">Target membrane</keyword>
<name>A0A087UI72_STEMI</name>